<feature type="compositionally biased region" description="Polar residues" evidence="9">
    <location>
        <begin position="127"/>
        <end position="137"/>
    </location>
</feature>
<feature type="compositionally biased region" description="Polar residues" evidence="9">
    <location>
        <begin position="327"/>
        <end position="349"/>
    </location>
</feature>
<feature type="compositionally biased region" description="Low complexity" evidence="9">
    <location>
        <begin position="241"/>
        <end position="257"/>
    </location>
</feature>
<evidence type="ECO:0000256" key="9">
    <source>
        <dbReference type="SAM" id="MobiDB-lite"/>
    </source>
</evidence>
<reference evidence="11 12" key="1">
    <citation type="submission" date="2024-05" db="EMBL/GenBank/DDBJ databases">
        <authorList>
            <person name="Wallberg A."/>
        </authorList>
    </citation>
    <scope>NUCLEOTIDE SEQUENCE [LARGE SCALE GENOMIC DNA]</scope>
</reference>
<dbReference type="GO" id="GO:0005634">
    <property type="term" value="C:nucleus"/>
    <property type="evidence" value="ECO:0007669"/>
    <property type="project" value="TreeGrafter"/>
</dbReference>
<comment type="caution">
    <text evidence="11">The sequence shown here is derived from an EMBL/GenBank/DDBJ whole genome shotgun (WGS) entry which is preliminary data.</text>
</comment>
<feature type="compositionally biased region" description="Basic and acidic residues" evidence="9">
    <location>
        <begin position="106"/>
        <end position="126"/>
    </location>
</feature>
<keyword evidence="7" id="KW-0131">Cell cycle</keyword>
<dbReference type="GO" id="GO:0000086">
    <property type="term" value="P:G2/M transition of mitotic cell cycle"/>
    <property type="evidence" value="ECO:0007669"/>
    <property type="project" value="TreeGrafter"/>
</dbReference>
<dbReference type="GO" id="GO:0010971">
    <property type="term" value="P:positive regulation of G2/M transition of mitotic cell cycle"/>
    <property type="evidence" value="ECO:0007669"/>
    <property type="project" value="TreeGrafter"/>
</dbReference>
<gene>
    <name evidence="11" type="ORF">MNOR_LOCUS18117</name>
</gene>
<evidence type="ECO:0000256" key="7">
    <source>
        <dbReference type="ARBA" id="ARBA00023306"/>
    </source>
</evidence>
<dbReference type="AlphaFoldDB" id="A0AAV2QXT3"/>
<keyword evidence="5" id="KW-0378">Hydrolase</keyword>
<feature type="region of interest" description="Disordered" evidence="9">
    <location>
        <begin position="99"/>
        <end position="204"/>
    </location>
</feature>
<dbReference type="Proteomes" id="UP001497623">
    <property type="component" value="Unassembled WGS sequence"/>
</dbReference>
<proteinExistence type="inferred from homology"/>
<dbReference type="Gene3D" id="3.40.250.10">
    <property type="entry name" value="Rhodanese-like domain"/>
    <property type="match status" value="1"/>
</dbReference>
<evidence type="ECO:0000313" key="11">
    <source>
        <dbReference type="EMBL" id="CAL4105551.1"/>
    </source>
</evidence>
<comment type="similarity">
    <text evidence="1">Belongs to the MPI phosphatase family.</text>
</comment>
<dbReference type="GO" id="GO:0051301">
    <property type="term" value="P:cell division"/>
    <property type="evidence" value="ECO:0007669"/>
    <property type="project" value="UniProtKB-KW"/>
</dbReference>
<feature type="domain" description="Rhodanese" evidence="10">
    <location>
        <begin position="494"/>
        <end position="605"/>
    </location>
</feature>
<evidence type="ECO:0000256" key="4">
    <source>
        <dbReference type="ARBA" id="ARBA00022776"/>
    </source>
</evidence>
<dbReference type="FunFam" id="3.40.250.10:FF:000021">
    <property type="entry name" value="M-phase inducer phosphatase cdc-25.2"/>
    <property type="match status" value="1"/>
</dbReference>
<dbReference type="PROSITE" id="PS50206">
    <property type="entry name" value="RHODANESE_3"/>
    <property type="match status" value="1"/>
</dbReference>
<protein>
    <recommendedName>
        <fullName evidence="2">protein-tyrosine-phosphatase</fullName>
        <ecNumber evidence="2">3.1.3.48</ecNumber>
    </recommendedName>
</protein>
<dbReference type="PANTHER" id="PTHR10828">
    <property type="entry name" value="M-PHASE INDUCER PHOSPHATASE DUAL SPECIFICITY PHOSPHATASE CDC25"/>
    <property type="match status" value="1"/>
</dbReference>
<feature type="region of interest" description="Disordered" evidence="9">
    <location>
        <begin position="220"/>
        <end position="257"/>
    </location>
</feature>
<dbReference type="PRINTS" id="PR00716">
    <property type="entry name" value="MPIPHPHTASE"/>
</dbReference>
<evidence type="ECO:0000256" key="2">
    <source>
        <dbReference type="ARBA" id="ARBA00013064"/>
    </source>
</evidence>
<accession>A0AAV2QXT3</accession>
<dbReference type="InterPro" id="IPR000751">
    <property type="entry name" value="MPI_Phosphatase"/>
</dbReference>
<comment type="catalytic activity">
    <reaction evidence="8">
        <text>O-phospho-L-tyrosyl-[protein] + H2O = L-tyrosyl-[protein] + phosphate</text>
        <dbReference type="Rhea" id="RHEA:10684"/>
        <dbReference type="Rhea" id="RHEA-COMP:10136"/>
        <dbReference type="Rhea" id="RHEA-COMP:20101"/>
        <dbReference type="ChEBI" id="CHEBI:15377"/>
        <dbReference type="ChEBI" id="CHEBI:43474"/>
        <dbReference type="ChEBI" id="CHEBI:46858"/>
        <dbReference type="ChEBI" id="CHEBI:61978"/>
        <dbReference type="EC" id="3.1.3.48"/>
    </reaction>
</comment>
<keyword evidence="6" id="KW-0904">Protein phosphatase</keyword>
<organism evidence="11 12">
    <name type="scientific">Meganyctiphanes norvegica</name>
    <name type="common">Northern krill</name>
    <name type="synonym">Thysanopoda norvegica</name>
    <dbReference type="NCBI Taxonomy" id="48144"/>
    <lineage>
        <taxon>Eukaryota</taxon>
        <taxon>Metazoa</taxon>
        <taxon>Ecdysozoa</taxon>
        <taxon>Arthropoda</taxon>
        <taxon>Crustacea</taxon>
        <taxon>Multicrustacea</taxon>
        <taxon>Malacostraca</taxon>
        <taxon>Eumalacostraca</taxon>
        <taxon>Eucarida</taxon>
        <taxon>Euphausiacea</taxon>
        <taxon>Euphausiidae</taxon>
        <taxon>Meganyctiphanes</taxon>
    </lineage>
</organism>
<feature type="compositionally biased region" description="Polar residues" evidence="9">
    <location>
        <begin position="170"/>
        <end position="181"/>
    </location>
</feature>
<evidence type="ECO:0000256" key="8">
    <source>
        <dbReference type="ARBA" id="ARBA00051722"/>
    </source>
</evidence>
<dbReference type="SMART" id="SM00450">
    <property type="entry name" value="RHOD"/>
    <property type="match status" value="1"/>
</dbReference>
<evidence type="ECO:0000256" key="3">
    <source>
        <dbReference type="ARBA" id="ARBA00022618"/>
    </source>
</evidence>
<keyword evidence="4" id="KW-0498">Mitosis</keyword>
<dbReference type="PANTHER" id="PTHR10828:SF17">
    <property type="entry name" value="PROTEIN-TYROSINE-PHOSPHATASE"/>
    <property type="match status" value="1"/>
</dbReference>
<evidence type="ECO:0000256" key="1">
    <source>
        <dbReference type="ARBA" id="ARBA00011065"/>
    </source>
</evidence>
<dbReference type="EMBL" id="CAXKWB010012801">
    <property type="protein sequence ID" value="CAL4105551.1"/>
    <property type="molecule type" value="Genomic_DNA"/>
</dbReference>
<dbReference type="SUPFAM" id="SSF52821">
    <property type="entry name" value="Rhodanese/Cell cycle control phosphatase"/>
    <property type="match status" value="1"/>
</dbReference>
<dbReference type="Pfam" id="PF00581">
    <property type="entry name" value="Rhodanese"/>
    <property type="match status" value="1"/>
</dbReference>
<feature type="region of interest" description="Disordered" evidence="9">
    <location>
        <begin position="632"/>
        <end position="653"/>
    </location>
</feature>
<dbReference type="GO" id="GO:0004725">
    <property type="term" value="F:protein tyrosine phosphatase activity"/>
    <property type="evidence" value="ECO:0007669"/>
    <property type="project" value="UniProtKB-EC"/>
</dbReference>
<evidence type="ECO:0000256" key="6">
    <source>
        <dbReference type="ARBA" id="ARBA00022912"/>
    </source>
</evidence>
<keyword evidence="12" id="KW-1185">Reference proteome</keyword>
<feature type="non-terminal residue" evidence="11">
    <location>
        <position position="653"/>
    </location>
</feature>
<dbReference type="GO" id="GO:0110032">
    <property type="term" value="P:positive regulation of G2/MI transition of meiotic cell cycle"/>
    <property type="evidence" value="ECO:0007669"/>
    <property type="project" value="TreeGrafter"/>
</dbReference>
<keyword evidence="3" id="KW-0132">Cell division</keyword>
<feature type="region of interest" description="Disordered" evidence="9">
    <location>
        <begin position="327"/>
        <end position="372"/>
    </location>
</feature>
<dbReference type="GO" id="GO:0005737">
    <property type="term" value="C:cytoplasm"/>
    <property type="evidence" value="ECO:0007669"/>
    <property type="project" value="TreeGrafter"/>
</dbReference>
<sequence>MTSSIQIMIIIMAVLIMSGRDLLYRSVLRGTQESPQLQTSVDMSPMSSLAFNLQNLSHATPKRRLSLSSNMTDTPGSIHDGSLLFSSFLNASSEANFGASGCEDQQIPHKNEKSPSRRLPSRDKENFQSPYFSPSHSRSTKPARPQSSPLKDVQNTCNRNLSFSPFKKTVSPSKRQSNTPHKPSPPEDFDTNSQDSGYSESGKKVDDECFSVPVTCAPRKLNLDLSPPKSQIALSPPKAISSSTPVSRSSSRSFSSLSKCDDEDTILMDLMNEVGSVEDIQPSGFSTLLSAPIHVTKKSPVKPLIQRRGSLFSSQRLPIRRCLSMMDNTTPTSSRTTSVIDSNTPTSSKVEYEKSPVKNASSEITSFKRPAPPSNLNCMVEAKRRKSEASPFQTGTTTIQTTLSNISNIPLIKRQISVPSPTNGPKHKLFRSNSESQVSIMKALSKSANVTEKLTGDLSRPIALPTIPFGKHPDLPSISHDTLADLIEGRYKDAINSYTIIDCRYPYEFEGGHIKEAASWHNPQMVLDHLAEKKVTPVIPGEGVKRDILIFHCEFSAERGPKAQRLLREKDRTASTNYPALNFPELYLLEGGYRVFYQQYPEFCTPEGYTMMLDAKFEDDFKHFRAKSKSWASDNKQTKSRGLPRTGLKRLGL</sequence>
<name>A0AAV2QXT3_MEGNR</name>
<evidence type="ECO:0000256" key="5">
    <source>
        <dbReference type="ARBA" id="ARBA00022801"/>
    </source>
</evidence>
<dbReference type="InterPro" id="IPR036873">
    <property type="entry name" value="Rhodanese-like_dom_sf"/>
</dbReference>
<dbReference type="InterPro" id="IPR001763">
    <property type="entry name" value="Rhodanese-like_dom"/>
</dbReference>
<dbReference type="EC" id="3.1.3.48" evidence="2"/>
<evidence type="ECO:0000259" key="10">
    <source>
        <dbReference type="PROSITE" id="PS50206"/>
    </source>
</evidence>
<feature type="compositionally biased region" description="Polar residues" evidence="9">
    <location>
        <begin position="145"/>
        <end position="163"/>
    </location>
</feature>
<evidence type="ECO:0000313" key="12">
    <source>
        <dbReference type="Proteomes" id="UP001497623"/>
    </source>
</evidence>